<dbReference type="OrthoDB" id="428293at2759"/>
<proteinExistence type="predicted"/>
<protein>
    <submittedName>
        <fullName evidence="1">Uncharacterized protein</fullName>
    </submittedName>
</protein>
<dbReference type="RefSeq" id="XP_001433309.1">
    <property type="nucleotide sequence ID" value="XM_001433272.1"/>
</dbReference>
<accession>A0C545</accession>
<dbReference type="GeneID" id="5019094"/>
<dbReference type="InterPro" id="IPR018108">
    <property type="entry name" value="MCP_transmembrane"/>
</dbReference>
<gene>
    <name evidence="1" type="ORF">GSPATT00006411001</name>
</gene>
<dbReference type="InParanoid" id="A0C545"/>
<dbReference type="KEGG" id="ptm:GSPATT00006411001"/>
<keyword evidence="2" id="KW-1185">Reference proteome</keyword>
<organism evidence="1 2">
    <name type="scientific">Paramecium tetraurelia</name>
    <dbReference type="NCBI Taxonomy" id="5888"/>
    <lineage>
        <taxon>Eukaryota</taxon>
        <taxon>Sar</taxon>
        <taxon>Alveolata</taxon>
        <taxon>Ciliophora</taxon>
        <taxon>Intramacronucleata</taxon>
        <taxon>Oligohymenophorea</taxon>
        <taxon>Peniculida</taxon>
        <taxon>Parameciidae</taxon>
        <taxon>Paramecium</taxon>
    </lineage>
</organism>
<dbReference type="EMBL" id="CT868041">
    <property type="protein sequence ID" value="CAK65912.1"/>
    <property type="molecule type" value="Genomic_DNA"/>
</dbReference>
<reference evidence="1 2" key="1">
    <citation type="journal article" date="2006" name="Nature">
        <title>Global trends of whole-genome duplications revealed by the ciliate Paramecium tetraurelia.</title>
        <authorList>
            <consortium name="Genoscope"/>
            <person name="Aury J.-M."/>
            <person name="Jaillon O."/>
            <person name="Duret L."/>
            <person name="Noel B."/>
            <person name="Jubin C."/>
            <person name="Porcel B.M."/>
            <person name="Segurens B."/>
            <person name="Daubin V."/>
            <person name="Anthouard V."/>
            <person name="Aiach N."/>
            <person name="Arnaiz O."/>
            <person name="Billaut A."/>
            <person name="Beisson J."/>
            <person name="Blanc I."/>
            <person name="Bouhouche K."/>
            <person name="Camara F."/>
            <person name="Duharcourt S."/>
            <person name="Guigo R."/>
            <person name="Gogendeau D."/>
            <person name="Katinka M."/>
            <person name="Keller A.-M."/>
            <person name="Kissmehl R."/>
            <person name="Klotz C."/>
            <person name="Koll F."/>
            <person name="Le Moue A."/>
            <person name="Lepere C."/>
            <person name="Malinsky S."/>
            <person name="Nowacki M."/>
            <person name="Nowak J.K."/>
            <person name="Plattner H."/>
            <person name="Poulain J."/>
            <person name="Ruiz F."/>
            <person name="Serrano V."/>
            <person name="Zagulski M."/>
            <person name="Dessen P."/>
            <person name="Betermier M."/>
            <person name="Weissenbach J."/>
            <person name="Scarpelli C."/>
            <person name="Schachter V."/>
            <person name="Sperling L."/>
            <person name="Meyer E."/>
            <person name="Cohen J."/>
            <person name="Wincker P."/>
        </authorList>
    </citation>
    <scope>NUCLEOTIDE SEQUENCE [LARGE SCALE GENOMIC DNA]</scope>
    <source>
        <strain evidence="1 2">Stock d4-2</strain>
    </source>
</reference>
<dbReference type="Pfam" id="PF00153">
    <property type="entry name" value="Mito_carr"/>
    <property type="match status" value="1"/>
</dbReference>
<evidence type="ECO:0000313" key="2">
    <source>
        <dbReference type="Proteomes" id="UP000000600"/>
    </source>
</evidence>
<dbReference type="Proteomes" id="UP000000600">
    <property type="component" value="Unassembled WGS sequence"/>
</dbReference>
<evidence type="ECO:0000313" key="1">
    <source>
        <dbReference type="EMBL" id="CAK65912.1"/>
    </source>
</evidence>
<sequence length="60" mass="7121">MDSRSRIKNYRHFAEPSYEQDSIKGFYQMVSIPDLIRVLPSNSITFLVYELFSKSLVQKF</sequence>
<dbReference type="AlphaFoldDB" id="A0C545"/>
<dbReference type="HOGENOM" id="CLU_2946611_0_0_1"/>
<name>A0C545_PARTE</name>